<organism evidence="2">
    <name type="scientific">Triticum aestivum</name>
    <name type="common">Wheat</name>
    <dbReference type="NCBI Taxonomy" id="4565"/>
    <lineage>
        <taxon>Eukaryota</taxon>
        <taxon>Viridiplantae</taxon>
        <taxon>Streptophyta</taxon>
        <taxon>Embryophyta</taxon>
        <taxon>Tracheophyta</taxon>
        <taxon>Spermatophyta</taxon>
        <taxon>Magnoliopsida</taxon>
        <taxon>Liliopsida</taxon>
        <taxon>Poales</taxon>
        <taxon>Poaceae</taxon>
        <taxon>BOP clade</taxon>
        <taxon>Pooideae</taxon>
        <taxon>Triticodae</taxon>
        <taxon>Triticeae</taxon>
        <taxon>Triticinae</taxon>
        <taxon>Triticum</taxon>
    </lineage>
</organism>
<reference evidence="2" key="1">
    <citation type="submission" date="2018-08" db="EMBL/GenBank/DDBJ databases">
        <authorList>
            <person name="Rossello M."/>
        </authorList>
    </citation>
    <scope>NUCLEOTIDE SEQUENCE [LARGE SCALE GENOMIC DNA]</scope>
    <source>
        <strain evidence="2">cv. Chinese Spring</strain>
    </source>
</reference>
<evidence type="ECO:0000256" key="1">
    <source>
        <dbReference type="SAM" id="Phobius"/>
    </source>
</evidence>
<sequence length="221" mass="24779">MGTPCLGIFTTYTNMEFPSTKALVWEKAKKLLLLLALVFSLALFLLLVFELASPHLCEIIQAYYAEEGHHQVEITGIDATPQDATCLRLNLAARVTSRYQRHEMCVTDWETDVWHDGTHLGKAYFPKTCLEKMTEAAVTATTSTELAGLSIANGTMLQVEMTQFTNLLFGDDRTVGQTGWHWLWCKATLGGQSHESPSPCRIHHLTLAETSDRRFSFRPGK</sequence>
<dbReference type="PaxDb" id="4565-Traes_3DS_EE7D368DD.1"/>
<dbReference type="PANTHER" id="PTHR33994:SF25">
    <property type="entry name" value="OS02G0619200 PROTEIN"/>
    <property type="match status" value="1"/>
</dbReference>
<dbReference type="PANTHER" id="PTHR33994">
    <property type="entry name" value="OS04G0515000 PROTEIN"/>
    <property type="match status" value="1"/>
</dbReference>
<proteinExistence type="predicted"/>
<keyword evidence="1" id="KW-0812">Transmembrane</keyword>
<dbReference type="Gramene" id="TraesWEE_scaffold_066027_01G000100.1">
    <property type="protein sequence ID" value="TraesWEE_scaffold_066027_01G000100.1"/>
    <property type="gene ID" value="TraesWEE_scaffold_066027_01G000100"/>
</dbReference>
<reference evidence="2" key="2">
    <citation type="submission" date="2018-10" db="UniProtKB">
        <authorList>
            <consortium name="EnsemblPlants"/>
        </authorList>
    </citation>
    <scope>IDENTIFICATION</scope>
</reference>
<dbReference type="Gramene" id="TraesROB_scaffold_041733_01G000200.1">
    <property type="protein sequence ID" value="TraesROB_scaffold_041733_01G000200.1"/>
    <property type="gene ID" value="TraesROB_scaffold_041733_01G000200"/>
</dbReference>
<dbReference type="Proteomes" id="UP000019116">
    <property type="component" value="Chromosome 3D"/>
</dbReference>
<feature type="transmembrane region" description="Helical" evidence="1">
    <location>
        <begin position="31"/>
        <end position="49"/>
    </location>
</feature>
<dbReference type="Gramene" id="TraesCAD_scaffold_022749_01G000300.1">
    <property type="protein sequence ID" value="TraesCAD_scaffold_022749_01G000300.1"/>
    <property type="gene ID" value="TraesCAD_scaffold_022749_01G000300"/>
</dbReference>
<dbReference type="EnsemblPlants" id="TraesCS3D02G133400.1">
    <property type="protein sequence ID" value="TraesCS3D02G133400.1.cds1"/>
    <property type="gene ID" value="TraesCS3D02G133400"/>
</dbReference>
<keyword evidence="3" id="KW-1185">Reference proteome</keyword>
<dbReference type="Gramene" id="TraesCS3D02G133400.1">
    <property type="protein sequence ID" value="TraesCS3D02G133400.1.cds1"/>
    <property type="gene ID" value="TraesCS3D02G133400"/>
</dbReference>
<evidence type="ECO:0000313" key="2">
    <source>
        <dbReference type="EnsemblPlants" id="TraesCS3D02G133400.1.cds1"/>
    </source>
</evidence>
<protein>
    <submittedName>
        <fullName evidence="2">Uncharacterized protein</fullName>
    </submittedName>
</protein>
<dbReference type="Gramene" id="TraesCS3D03G0280200.1">
    <property type="protein sequence ID" value="TraesCS3D03G0280200.1.CDS1"/>
    <property type="gene ID" value="TraesCS3D03G0280200"/>
</dbReference>
<keyword evidence="1" id="KW-0472">Membrane</keyword>
<dbReference type="Gramene" id="TraesCLE_scaffold_059944_01G000600.1">
    <property type="protein sequence ID" value="TraesCLE_scaffold_059944_01G000600.1"/>
    <property type="gene ID" value="TraesCLE_scaffold_059944_01G000600"/>
</dbReference>
<dbReference type="AlphaFoldDB" id="A0A3B6GQ97"/>
<name>A0A3B6GQ97_WHEAT</name>
<keyword evidence="1" id="KW-1133">Transmembrane helix</keyword>
<accession>A0A3B6GQ97</accession>
<evidence type="ECO:0000313" key="3">
    <source>
        <dbReference type="Proteomes" id="UP000019116"/>
    </source>
</evidence>